<dbReference type="EMBL" id="CP099837">
    <property type="protein sequence ID" value="USY18137.1"/>
    <property type="molecule type" value="Genomic_DNA"/>
</dbReference>
<protein>
    <submittedName>
        <fullName evidence="2">Uncharacterized protein</fullName>
    </submittedName>
</protein>
<evidence type="ECO:0000313" key="3">
    <source>
        <dbReference type="Proteomes" id="UP001055940"/>
    </source>
</evidence>
<accession>A0ABY5D1A2</accession>
<reference evidence="2" key="1">
    <citation type="submission" date="2022-06" db="EMBL/GenBank/DDBJ databases">
        <authorList>
            <person name="Ping M."/>
        </authorList>
    </citation>
    <scope>NUCLEOTIDE SEQUENCE</scope>
    <source>
        <strain evidence="2">JCM11759T</strain>
    </source>
</reference>
<evidence type="ECO:0000313" key="2">
    <source>
        <dbReference type="EMBL" id="USY18137.1"/>
    </source>
</evidence>
<evidence type="ECO:0000256" key="1">
    <source>
        <dbReference type="SAM" id="MobiDB-lite"/>
    </source>
</evidence>
<name>A0ABY5D1A2_9ACTN</name>
<dbReference type="Proteomes" id="UP001055940">
    <property type="component" value="Chromosome"/>
</dbReference>
<dbReference type="RefSeq" id="WP_254417598.1">
    <property type="nucleotide sequence ID" value="NZ_BAAAJB010000077.1"/>
</dbReference>
<sequence>MPRLSHTLDLTPVDRGDVARAVSAVHEVLRSARFDDTGELILPTEQESERLERRAEELGIVPAEAEREERERRNQARLADLPDPEQPAGAPGCDTERELWEQDRSDEAAVRAATLTLRLLSGEHLVPGSTYLATEVDADGEPLFAEGGEGWLGTDLTVTAWDESGVCSVDFSMREDAASAEDGAPPVTTGSVVHDRAEQTLTVHADMRFPMESAMARWGSSLLRARITARVELRGWFAAAAGGATAPPVTLEVEHRLVRAHGEVVPAPGPNGLWSVSGDLNVRGRGLARPLVAAVFWALVRSVRRADSVSVAEHSAELARGWDDLARALPELPGFFGEVAESLATARPRSRG</sequence>
<keyword evidence="3" id="KW-1185">Reference proteome</keyword>
<feature type="compositionally biased region" description="Basic and acidic residues" evidence="1">
    <location>
        <begin position="64"/>
        <end position="74"/>
    </location>
</feature>
<organism evidence="2 3">
    <name type="scientific">Nocardiopsis exhalans</name>
    <dbReference type="NCBI Taxonomy" id="163604"/>
    <lineage>
        <taxon>Bacteria</taxon>
        <taxon>Bacillati</taxon>
        <taxon>Actinomycetota</taxon>
        <taxon>Actinomycetes</taxon>
        <taxon>Streptosporangiales</taxon>
        <taxon>Nocardiopsidaceae</taxon>
        <taxon>Nocardiopsis</taxon>
    </lineage>
</organism>
<feature type="region of interest" description="Disordered" evidence="1">
    <location>
        <begin position="64"/>
        <end position="92"/>
    </location>
</feature>
<gene>
    <name evidence="2" type="ORF">NE857_22790</name>
</gene>
<proteinExistence type="predicted"/>